<evidence type="ECO:0000256" key="7">
    <source>
        <dbReference type="ARBA" id="ARBA00022967"/>
    </source>
</evidence>
<dbReference type="HOGENOM" id="CLU_000604_1_22_6"/>
<feature type="domain" description="ABC transporter" evidence="11">
    <location>
        <begin position="5"/>
        <end position="226"/>
    </location>
</feature>
<dbReference type="eggNOG" id="COG3842">
    <property type="taxonomic scope" value="Bacteria"/>
</dbReference>
<dbReference type="PANTHER" id="PTHR42781">
    <property type="entry name" value="SPERMIDINE/PUTRESCINE IMPORT ATP-BINDING PROTEIN POTA"/>
    <property type="match status" value="1"/>
</dbReference>
<reference evidence="12 13" key="1">
    <citation type="submission" date="2012-06" db="EMBL/GenBank/DDBJ databases">
        <title>Complete sequence of Thiocystis violascens DSM 198.</title>
        <authorList>
            <consortium name="US DOE Joint Genome Institute"/>
            <person name="Lucas S."/>
            <person name="Han J."/>
            <person name="Lapidus A."/>
            <person name="Cheng J.-F."/>
            <person name="Goodwin L."/>
            <person name="Pitluck S."/>
            <person name="Peters L."/>
            <person name="Ovchinnikova G."/>
            <person name="Teshima H."/>
            <person name="Detter J.C."/>
            <person name="Han C."/>
            <person name="Tapia R."/>
            <person name="Land M."/>
            <person name="Hauser L."/>
            <person name="Kyrpides N."/>
            <person name="Ivanova N."/>
            <person name="Pagani I."/>
            <person name="Vogl K."/>
            <person name="Liu Z."/>
            <person name="Frigaard N.-U."/>
            <person name="Bryant D."/>
            <person name="Woyke T."/>
        </authorList>
    </citation>
    <scope>NUCLEOTIDE SEQUENCE [LARGE SCALE GENOMIC DNA]</scope>
    <source>
        <strain evidence="13">ATCC 17096 / DSM 198 / 6111</strain>
    </source>
</reference>
<dbReference type="PANTHER" id="PTHR42781:SF5">
    <property type="entry name" value="PUTRESCINE TRANSPORT ATP-BINDING PROTEIN POTG"/>
    <property type="match status" value="1"/>
</dbReference>
<evidence type="ECO:0000256" key="5">
    <source>
        <dbReference type="ARBA" id="ARBA00022741"/>
    </source>
</evidence>
<sequence length="226" mass="24462">MSNPLELHHVSVAYDGPPVVRDISLTLEPGAIGCLIGPSGCGKSTLLRAIAGFEPLRRGEIRLAEQRVAAVGHSLPPESRRVGMVFQDFALFPHLSVVGNLAFGIRRLPRRARRARVESLLELVGLADAAALYPHQLSGGMQQRVALARALAPGPAVLLLDEPFSSMDATLREQLAREVREVLRREGVTAILVTHDQIETFAMADRIGVLADGGLRQWDSALGLYL</sequence>
<dbReference type="GO" id="GO:0016887">
    <property type="term" value="F:ATP hydrolysis activity"/>
    <property type="evidence" value="ECO:0007669"/>
    <property type="project" value="InterPro"/>
</dbReference>
<keyword evidence="1" id="KW-0813">Transport</keyword>
<dbReference type="InterPro" id="IPR050093">
    <property type="entry name" value="ABC_SmlMolc_Importer"/>
</dbReference>
<dbReference type="Proteomes" id="UP000006062">
    <property type="component" value="Chromosome"/>
</dbReference>
<evidence type="ECO:0000259" key="11">
    <source>
        <dbReference type="PROSITE" id="PS50893"/>
    </source>
</evidence>
<keyword evidence="7" id="KW-1278">Translocase</keyword>
<dbReference type="PROSITE" id="PS00211">
    <property type="entry name" value="ABC_TRANSPORTER_1"/>
    <property type="match status" value="1"/>
</dbReference>
<dbReference type="SMART" id="SM00382">
    <property type="entry name" value="AAA"/>
    <property type="match status" value="1"/>
</dbReference>
<evidence type="ECO:0000256" key="10">
    <source>
        <dbReference type="ARBA" id="ARBA00023136"/>
    </source>
</evidence>
<keyword evidence="9" id="KW-0406">Ion transport</keyword>
<keyword evidence="13" id="KW-1185">Reference proteome</keyword>
<evidence type="ECO:0000256" key="3">
    <source>
        <dbReference type="ARBA" id="ARBA00022496"/>
    </source>
</evidence>
<dbReference type="InterPro" id="IPR003593">
    <property type="entry name" value="AAA+_ATPase"/>
</dbReference>
<dbReference type="GO" id="GO:0015408">
    <property type="term" value="F:ABC-type ferric iron transporter activity"/>
    <property type="evidence" value="ECO:0007669"/>
    <property type="project" value="InterPro"/>
</dbReference>
<dbReference type="InterPro" id="IPR027417">
    <property type="entry name" value="P-loop_NTPase"/>
</dbReference>
<dbReference type="SUPFAM" id="SSF52540">
    <property type="entry name" value="P-loop containing nucleoside triphosphate hydrolases"/>
    <property type="match status" value="1"/>
</dbReference>
<evidence type="ECO:0000256" key="9">
    <source>
        <dbReference type="ARBA" id="ARBA00023065"/>
    </source>
</evidence>
<dbReference type="STRING" id="765911.Thivi_1339"/>
<dbReference type="GO" id="GO:0015697">
    <property type="term" value="P:quaternary ammonium group transport"/>
    <property type="evidence" value="ECO:0007669"/>
    <property type="project" value="UniProtKB-ARBA"/>
</dbReference>
<evidence type="ECO:0000256" key="1">
    <source>
        <dbReference type="ARBA" id="ARBA00022448"/>
    </source>
</evidence>
<evidence type="ECO:0000256" key="4">
    <source>
        <dbReference type="ARBA" id="ARBA00022519"/>
    </source>
</evidence>
<evidence type="ECO:0000313" key="12">
    <source>
        <dbReference type="EMBL" id="AFL73352.1"/>
    </source>
</evidence>
<evidence type="ECO:0000256" key="8">
    <source>
        <dbReference type="ARBA" id="ARBA00023004"/>
    </source>
</evidence>
<dbReference type="InterPro" id="IPR015853">
    <property type="entry name" value="ABC_transpr_FbpC"/>
</dbReference>
<name>I3Y8N4_THIV6</name>
<evidence type="ECO:0000313" key="13">
    <source>
        <dbReference type="Proteomes" id="UP000006062"/>
    </source>
</evidence>
<keyword evidence="3" id="KW-0410">Iron transport</keyword>
<organism evidence="12 13">
    <name type="scientific">Thiocystis violascens (strain ATCC 17096 / DSM 198 / 6111)</name>
    <name type="common">Chromatium violascens</name>
    <dbReference type="NCBI Taxonomy" id="765911"/>
    <lineage>
        <taxon>Bacteria</taxon>
        <taxon>Pseudomonadati</taxon>
        <taxon>Pseudomonadota</taxon>
        <taxon>Gammaproteobacteria</taxon>
        <taxon>Chromatiales</taxon>
        <taxon>Chromatiaceae</taxon>
        <taxon>Thiocystis</taxon>
    </lineage>
</organism>
<evidence type="ECO:0000256" key="2">
    <source>
        <dbReference type="ARBA" id="ARBA00022475"/>
    </source>
</evidence>
<dbReference type="AlphaFoldDB" id="I3Y8N4"/>
<dbReference type="GO" id="GO:0016020">
    <property type="term" value="C:membrane"/>
    <property type="evidence" value="ECO:0007669"/>
    <property type="project" value="InterPro"/>
</dbReference>
<dbReference type="PROSITE" id="PS50893">
    <property type="entry name" value="ABC_TRANSPORTER_2"/>
    <property type="match status" value="1"/>
</dbReference>
<dbReference type="GO" id="GO:0005524">
    <property type="term" value="F:ATP binding"/>
    <property type="evidence" value="ECO:0007669"/>
    <property type="project" value="UniProtKB-KW"/>
</dbReference>
<gene>
    <name evidence="12" type="ordered locus">Thivi_1339</name>
</gene>
<evidence type="ECO:0000256" key="6">
    <source>
        <dbReference type="ARBA" id="ARBA00022840"/>
    </source>
</evidence>
<accession>I3Y8N4</accession>
<dbReference type="KEGG" id="tvi:Thivi_1339"/>
<dbReference type="Gene3D" id="3.40.50.300">
    <property type="entry name" value="P-loop containing nucleotide triphosphate hydrolases"/>
    <property type="match status" value="1"/>
</dbReference>
<keyword evidence="8" id="KW-0408">Iron</keyword>
<keyword evidence="10" id="KW-0472">Membrane</keyword>
<keyword evidence="4" id="KW-0997">Cell inner membrane</keyword>
<dbReference type="OrthoDB" id="9802264at2"/>
<keyword evidence="6" id="KW-0067">ATP-binding</keyword>
<protein>
    <submittedName>
        <fullName evidence="12">ABC-type spermidine/putrescine transport system, ATPase component</fullName>
    </submittedName>
</protein>
<proteinExistence type="predicted"/>
<dbReference type="Pfam" id="PF00005">
    <property type="entry name" value="ABC_tran"/>
    <property type="match status" value="1"/>
</dbReference>
<dbReference type="FunFam" id="3.40.50.300:FF:000425">
    <property type="entry name" value="Probable ABC transporter, ATP-binding subunit"/>
    <property type="match status" value="1"/>
</dbReference>
<dbReference type="InterPro" id="IPR003439">
    <property type="entry name" value="ABC_transporter-like_ATP-bd"/>
</dbReference>
<keyword evidence="2" id="KW-1003">Cell membrane</keyword>
<dbReference type="InterPro" id="IPR017871">
    <property type="entry name" value="ABC_transporter-like_CS"/>
</dbReference>
<dbReference type="CDD" id="cd03259">
    <property type="entry name" value="ABC_Carb_Solutes_like"/>
    <property type="match status" value="1"/>
</dbReference>
<keyword evidence="5" id="KW-0547">Nucleotide-binding</keyword>
<dbReference type="EMBL" id="CP003154">
    <property type="protein sequence ID" value="AFL73352.1"/>
    <property type="molecule type" value="Genomic_DNA"/>
</dbReference>